<dbReference type="EMBL" id="AXCJ01000001">
    <property type="protein sequence ID" value="ETO91836.1"/>
    <property type="molecule type" value="Genomic_DNA"/>
</dbReference>
<accession>W2V0A1</accession>
<evidence type="ECO:0000313" key="1">
    <source>
        <dbReference type="EMBL" id="ETO91836.1"/>
    </source>
</evidence>
<proteinExistence type="predicted"/>
<reference evidence="1 2" key="1">
    <citation type="journal article" date="2013" name="PLoS ONE">
        <title>Bacterial endosymbiosis in a chordate host: long-term co-evolution and conservation of secondary metabolism.</title>
        <authorList>
            <person name="Kwan J.C."/>
            <person name="Schmidt E.W."/>
        </authorList>
    </citation>
    <scope>NUCLEOTIDE SEQUENCE [LARGE SCALE GENOMIC DNA]</scope>
    <source>
        <strain evidence="2">L6</strain>
    </source>
</reference>
<keyword evidence="2" id="KW-1185">Reference proteome</keyword>
<evidence type="ECO:0000313" key="2">
    <source>
        <dbReference type="Proteomes" id="UP000018951"/>
    </source>
</evidence>
<name>W2V0A1_9RICK</name>
<gene>
    <name evidence="1" type="ORF">P857_1014</name>
</gene>
<dbReference type="Proteomes" id="UP000018951">
    <property type="component" value="Unassembled WGS sequence"/>
</dbReference>
<dbReference type="STRING" id="1401685.P857_1014"/>
<comment type="caution">
    <text evidence="1">The sequence shown here is derived from an EMBL/GenBank/DDBJ whole genome shotgun (WGS) entry which is preliminary data.</text>
</comment>
<protein>
    <submittedName>
        <fullName evidence="1">Uncharacterized protein</fullName>
    </submittedName>
</protein>
<organism evidence="1 2">
    <name type="scientific">Candidatus Xenolissoclinum pacificiensis L6</name>
    <dbReference type="NCBI Taxonomy" id="1401685"/>
    <lineage>
        <taxon>Bacteria</taxon>
        <taxon>Pseudomonadati</taxon>
        <taxon>Pseudomonadota</taxon>
        <taxon>Alphaproteobacteria</taxon>
        <taxon>Rickettsiales</taxon>
        <taxon>Anaplasmataceae</taxon>
        <taxon>Candidatus Xenolissoclinum</taxon>
    </lineage>
</organism>
<sequence>MVIINSNVNVISDDYQHKIQQQKLEQASIQFAEFFLYKIIEPVFSEVMNDTHPVYKDMLINELVKPIATQNKELAYSIVKNSIQQDI</sequence>
<dbReference type="AlphaFoldDB" id="W2V0A1"/>